<accession>U9SKU8</accession>
<reference evidence="2" key="1">
    <citation type="submission" date="2013-07" db="EMBL/GenBank/DDBJ databases">
        <title>The genome of an arbuscular mycorrhizal fungus provides insights into the evolution of the oldest plant symbiosis.</title>
        <authorList>
            <consortium name="DOE Joint Genome Institute"/>
            <person name="Tisserant E."/>
            <person name="Malbreil M."/>
            <person name="Kuo A."/>
            <person name="Kohler A."/>
            <person name="Symeonidi A."/>
            <person name="Balestrini R."/>
            <person name="Charron P."/>
            <person name="Duensing N."/>
            <person name="Frei-dit-Frey N."/>
            <person name="Gianinazzi-Pearson V."/>
            <person name="Gilbert B."/>
            <person name="Handa Y."/>
            <person name="Hijri M."/>
            <person name="Kaul R."/>
            <person name="Kawaguchi M."/>
            <person name="Krajinski F."/>
            <person name="Lammers P."/>
            <person name="Lapierre D."/>
            <person name="Masclaux F.G."/>
            <person name="Murat C."/>
            <person name="Morin E."/>
            <person name="Ndikumana S."/>
            <person name="Pagni M."/>
            <person name="Petitpierre D."/>
            <person name="Requena N."/>
            <person name="Rosikiewicz P."/>
            <person name="Riley R."/>
            <person name="Saito K."/>
            <person name="San Clemente H."/>
            <person name="Shapiro H."/>
            <person name="van Tuinen D."/>
            <person name="Becard G."/>
            <person name="Bonfante P."/>
            <person name="Paszkowski U."/>
            <person name="Shachar-Hill Y."/>
            <person name="Young J.P."/>
            <person name="Sanders I.R."/>
            <person name="Henrissat B."/>
            <person name="Rensing S.A."/>
            <person name="Grigoriev I.V."/>
            <person name="Corradi N."/>
            <person name="Roux C."/>
            <person name="Martin F."/>
        </authorList>
    </citation>
    <scope>NUCLEOTIDE SEQUENCE</scope>
    <source>
        <strain evidence="2">DAOM 197198</strain>
    </source>
</reference>
<dbReference type="EMBL" id="KI300419">
    <property type="protein sequence ID" value="ERZ96484.1"/>
    <property type="molecule type" value="Genomic_DNA"/>
</dbReference>
<organism evidence="2">
    <name type="scientific">Rhizophagus irregularis (strain DAOM 181602 / DAOM 197198 / MUCL 43194)</name>
    <name type="common">Arbuscular mycorrhizal fungus</name>
    <name type="synonym">Glomus intraradices</name>
    <dbReference type="NCBI Taxonomy" id="747089"/>
    <lineage>
        <taxon>Eukaryota</taxon>
        <taxon>Fungi</taxon>
        <taxon>Fungi incertae sedis</taxon>
        <taxon>Mucoromycota</taxon>
        <taxon>Glomeromycotina</taxon>
        <taxon>Glomeromycetes</taxon>
        <taxon>Glomerales</taxon>
        <taxon>Glomeraceae</taxon>
        <taxon>Rhizophagus</taxon>
    </lineage>
</organism>
<feature type="region of interest" description="Disordered" evidence="1">
    <location>
        <begin position="1"/>
        <end position="20"/>
    </location>
</feature>
<proteinExistence type="predicted"/>
<dbReference type="AlphaFoldDB" id="U9SKU8"/>
<evidence type="ECO:0000313" key="2">
    <source>
        <dbReference type="EMBL" id="ERZ96484.1"/>
    </source>
</evidence>
<dbReference type="HOGENOM" id="CLU_2672395_0_0_1"/>
<evidence type="ECO:0000256" key="1">
    <source>
        <dbReference type="SAM" id="MobiDB-lite"/>
    </source>
</evidence>
<protein>
    <submittedName>
        <fullName evidence="2">Uncharacterized protein</fullName>
    </submittedName>
</protein>
<gene>
    <name evidence="2" type="ORF">GLOINDRAFT_12576</name>
</gene>
<sequence length="75" mass="8544">MPKSQDLRGKKSAKVAKEPGPIAQNIKNKIKALAHRYPYVLAFEHLLLKTEELKTEELKTEELKTEEPKCQRAGT</sequence>
<name>U9SKU8_RHIID</name>